<proteinExistence type="predicted"/>
<dbReference type="Proteomes" id="UP000324800">
    <property type="component" value="Unassembled WGS sequence"/>
</dbReference>
<dbReference type="EMBL" id="SNRW01026253">
    <property type="protein sequence ID" value="KAA6360926.1"/>
    <property type="molecule type" value="Genomic_DNA"/>
</dbReference>
<dbReference type="AlphaFoldDB" id="A0A5J4TQY4"/>
<feature type="region of interest" description="Disordered" evidence="1">
    <location>
        <begin position="1"/>
        <end position="28"/>
    </location>
</feature>
<comment type="caution">
    <text evidence="2">The sequence shown here is derived from an EMBL/GenBank/DDBJ whole genome shotgun (WGS) entry which is preliminary data.</text>
</comment>
<protein>
    <submittedName>
        <fullName evidence="2">Uncharacterized protein</fullName>
    </submittedName>
</protein>
<reference evidence="2 3" key="1">
    <citation type="submission" date="2019-03" db="EMBL/GenBank/DDBJ databases">
        <title>Single cell metagenomics reveals metabolic interactions within the superorganism composed of flagellate Streblomastix strix and complex community of Bacteroidetes bacteria on its surface.</title>
        <authorList>
            <person name="Treitli S.C."/>
            <person name="Kolisko M."/>
            <person name="Husnik F."/>
            <person name="Keeling P."/>
            <person name="Hampl V."/>
        </authorList>
    </citation>
    <scope>NUCLEOTIDE SEQUENCE [LARGE SCALE GENOMIC DNA]</scope>
    <source>
        <strain evidence="2">ST1C</strain>
    </source>
</reference>
<sequence length="333" mass="37319">MKGHSAMDSSNARSPHHIMWRGRAPDASSKKKGRFALTKFRKLILEREHLFSSQLNIVETRDQTLSSMGMGGKSSGGCQNDNLINGLVDQTRPEVCIPPSDSLRTTQTLSGIQSGGRVLQIQGNAFWDSSLTNIFLVSDESNPSGDEKDIGFANNQLLGRYSPIGSGLFNPETTNNSFDGNIRTVQSDNLAQEMLAGTQTRESALRLDLEFNNNITIYSNRSKINVFGFAQEVSKDNFEQPHDSSQISGRDNLNFKVSQSAVQKCIHLSDDPVISTNMRSERTWMVRNDEIADVCTVRDVLMDQQDIRKQETFFDMEHSLRDSGYGYNYRVEE</sequence>
<evidence type="ECO:0000313" key="2">
    <source>
        <dbReference type="EMBL" id="KAA6360926.1"/>
    </source>
</evidence>
<organism evidence="2 3">
    <name type="scientific">Streblomastix strix</name>
    <dbReference type="NCBI Taxonomy" id="222440"/>
    <lineage>
        <taxon>Eukaryota</taxon>
        <taxon>Metamonada</taxon>
        <taxon>Preaxostyla</taxon>
        <taxon>Oxymonadida</taxon>
        <taxon>Streblomastigidae</taxon>
        <taxon>Streblomastix</taxon>
    </lineage>
</organism>
<evidence type="ECO:0000256" key="1">
    <source>
        <dbReference type="SAM" id="MobiDB-lite"/>
    </source>
</evidence>
<evidence type="ECO:0000313" key="3">
    <source>
        <dbReference type="Proteomes" id="UP000324800"/>
    </source>
</evidence>
<accession>A0A5J4TQY4</accession>
<name>A0A5J4TQY4_9EUKA</name>
<gene>
    <name evidence="2" type="ORF">EZS28_043548</name>
</gene>